<gene>
    <name evidence="2" type="ORF">CA982_07315</name>
</gene>
<dbReference type="AlphaFoldDB" id="A0A243QDE2"/>
<comment type="caution">
    <text evidence="2">The sequence shown here is derived from an EMBL/GenBank/DDBJ whole genome shotgun (WGS) entry which is preliminary data.</text>
</comment>
<dbReference type="STRING" id="417102.CA982_07315"/>
<proteinExistence type="predicted"/>
<keyword evidence="3" id="KW-1185">Reference proteome</keyword>
<evidence type="ECO:0000313" key="3">
    <source>
        <dbReference type="Proteomes" id="UP000194632"/>
    </source>
</evidence>
<protein>
    <submittedName>
        <fullName evidence="2">Uncharacterized protein</fullName>
    </submittedName>
</protein>
<accession>A0A243QDE2</accession>
<dbReference type="Proteomes" id="UP000194632">
    <property type="component" value="Unassembled WGS sequence"/>
</dbReference>
<evidence type="ECO:0000313" key="2">
    <source>
        <dbReference type="EMBL" id="OUC79752.1"/>
    </source>
</evidence>
<feature type="region of interest" description="Disordered" evidence="1">
    <location>
        <begin position="432"/>
        <end position="474"/>
    </location>
</feature>
<name>A0A243QDE2_9ACTN</name>
<evidence type="ECO:0000256" key="1">
    <source>
        <dbReference type="SAM" id="MobiDB-lite"/>
    </source>
</evidence>
<organism evidence="2 3">
    <name type="scientific">Gordonia lacunae</name>
    <dbReference type="NCBI Taxonomy" id="417102"/>
    <lineage>
        <taxon>Bacteria</taxon>
        <taxon>Bacillati</taxon>
        <taxon>Actinomycetota</taxon>
        <taxon>Actinomycetes</taxon>
        <taxon>Mycobacteriales</taxon>
        <taxon>Gordoniaceae</taxon>
        <taxon>Gordonia</taxon>
    </lineage>
</organism>
<dbReference type="EMBL" id="NGFO01000006">
    <property type="protein sequence ID" value="OUC79752.1"/>
    <property type="molecule type" value="Genomic_DNA"/>
</dbReference>
<reference evidence="2 3" key="1">
    <citation type="submission" date="2017-05" db="EMBL/GenBank/DDBJ databases">
        <title>Biotechnological potential of actinobacteria isolated from South African environments.</title>
        <authorList>
            <person name="Le Roes-Hill M."/>
            <person name="Prins A."/>
            <person name="Durrell K.A."/>
        </authorList>
    </citation>
    <scope>NUCLEOTIDE SEQUENCE [LARGE SCALE GENOMIC DNA]</scope>
    <source>
        <strain evidence="2">BS2</strain>
    </source>
</reference>
<dbReference type="OrthoDB" id="3276909at2"/>
<sequence>MHLPPTTGIPPRLSPWLRARQFAVPPSMIAAATAARRAGDWIGACAAAGFDADVDLDAIRRRSGSDLVERLQDDLLHLAPDLLRWHLPRVGPAGHLRPGLTIALARYGHDPGSRFGTAGSMYLVARTPPRWADAGQRVALALWDGSTPDPHPHPRPDRRYRLDLHRHLWDVRRAGEFRIRCGADSSPSPPTSPPPRDLPDGCAVDRWAAEAALVIRAEGRRSGCVRIRLGARGDLVLHSDVADLTAADWVVAPASRQITALPVLPDAATRTLPDLELLRHGAISPDQLHPLVAAALAPGRHPRRESRKMAQDSGFQEVRCRGEVHRIGIADGVLSALDHDRDEVRREQMLASLTGTPLACLQAIDRAHRRPDCLSGVQERLDFGDIDGALAIVERLLGPDAILRNGPLRDAVETTRAQQEIYDAYRAGVIDPVPQSIPGGPRSRGHIGRRQRARPRHATPFEPGVRHPFPFHTP</sequence>
<feature type="compositionally biased region" description="Basic residues" evidence="1">
    <location>
        <begin position="443"/>
        <end position="457"/>
    </location>
</feature>